<dbReference type="EMBL" id="JACHFQ010000011">
    <property type="protein sequence ID" value="MBB5227406.1"/>
    <property type="molecule type" value="Genomic_DNA"/>
</dbReference>
<proteinExistence type="predicted"/>
<comment type="caution">
    <text evidence="1">The sequence shown here is derived from an EMBL/GenBank/DDBJ whole genome shotgun (WGS) entry which is preliminary data.</text>
</comment>
<evidence type="ECO:0008006" key="3">
    <source>
        <dbReference type="Google" id="ProtNLM"/>
    </source>
</evidence>
<dbReference type="AlphaFoldDB" id="A0A7W8GBS8"/>
<evidence type="ECO:0000313" key="1">
    <source>
        <dbReference type="EMBL" id="MBB5227406.1"/>
    </source>
</evidence>
<dbReference type="RefSeq" id="WP_184661611.1">
    <property type="nucleotide sequence ID" value="NZ_CP031518.1"/>
</dbReference>
<dbReference type="Pfam" id="PF14359">
    <property type="entry name" value="DUF4406"/>
    <property type="match status" value="1"/>
</dbReference>
<evidence type="ECO:0000313" key="2">
    <source>
        <dbReference type="Proteomes" id="UP000518887"/>
    </source>
</evidence>
<dbReference type="InterPro" id="IPR025518">
    <property type="entry name" value="DUF4406"/>
</dbReference>
<dbReference type="SUPFAM" id="SSF52309">
    <property type="entry name" value="N-(deoxy)ribosyltransferase-like"/>
    <property type="match status" value="1"/>
</dbReference>
<reference evidence="1 2" key="1">
    <citation type="submission" date="2020-08" db="EMBL/GenBank/DDBJ databases">
        <title>Genomic Encyclopedia of Type Strains, Phase IV (KMG-IV): sequencing the most valuable type-strain genomes for metagenomic binning, comparative biology and taxonomic classification.</title>
        <authorList>
            <person name="Goeker M."/>
        </authorList>
    </citation>
    <scope>NUCLEOTIDE SEQUENCE [LARGE SCALE GENOMIC DNA]</scope>
    <source>
        <strain evidence="1 2">DSM 103462</strain>
    </source>
</reference>
<accession>A0A7W8GBS8</accession>
<gene>
    <name evidence="1" type="ORF">HNP76_002806</name>
</gene>
<dbReference type="Proteomes" id="UP000518887">
    <property type="component" value="Unassembled WGS sequence"/>
</dbReference>
<name>A0A7W8GBS8_9SPIR</name>
<organism evidence="1 2">
    <name type="scientific">Treponema ruminis</name>
    <dbReference type="NCBI Taxonomy" id="744515"/>
    <lineage>
        <taxon>Bacteria</taxon>
        <taxon>Pseudomonadati</taxon>
        <taxon>Spirochaetota</taxon>
        <taxon>Spirochaetia</taxon>
        <taxon>Spirochaetales</taxon>
        <taxon>Treponemataceae</taxon>
        <taxon>Treponema</taxon>
    </lineage>
</organism>
<keyword evidence="2" id="KW-1185">Reference proteome</keyword>
<sequence length="114" mass="13245">MTIYISGKITDDKNYKEKFAKAKAKLLAQNHNVISPVDVGEYSFLTYEQFMHIDFALIDCVDAIFMLKDWQQSKGARRELQYAADFQKEIIYEDEATRESNFPIIYGHPVKKGL</sequence>
<dbReference type="Gene3D" id="3.40.50.450">
    <property type="match status" value="1"/>
</dbReference>
<protein>
    <recommendedName>
        <fullName evidence="3">DUF4406 domain-containing protein</fullName>
    </recommendedName>
</protein>